<organism evidence="6">
    <name type="scientific">candidate division WOR-3 bacterium</name>
    <dbReference type="NCBI Taxonomy" id="2052148"/>
    <lineage>
        <taxon>Bacteria</taxon>
        <taxon>Bacteria division WOR-3</taxon>
    </lineage>
</organism>
<proteinExistence type="inferred from homology"/>
<feature type="domain" description="Rod shape-determining protein MreC beta-barrel core" evidence="5">
    <location>
        <begin position="126"/>
        <end position="247"/>
    </location>
</feature>
<dbReference type="Proteomes" id="UP000885847">
    <property type="component" value="Unassembled WGS sequence"/>
</dbReference>
<dbReference type="GO" id="GO:0008360">
    <property type="term" value="P:regulation of cell shape"/>
    <property type="evidence" value="ECO:0007669"/>
    <property type="project" value="UniProtKB-KW"/>
</dbReference>
<sequence>MKKSLNIVYGLILLTGVVFLLSERSGSMIGEGIAYRTILPFRIMLNNFHELIRAKEENDALSRMVVALSLKLQELREIQVENQRLKKILGFVQEQHRLIQPVQVVNILTEAGNTIMICKKKPYTIVKPDLPVVGYNGLIGKVKEVVDDYLRIQTIAHSMTRVAVIDSRSRVFGILKWEAALYLHGVPLTGDVKVGDTLVTSGMGAVYPKGIKVGIIKRVIKNKNDYQATILVEPFENLSFQEEVFILVKP</sequence>
<evidence type="ECO:0000256" key="2">
    <source>
        <dbReference type="ARBA" id="ARBA00013855"/>
    </source>
</evidence>
<dbReference type="Pfam" id="PF04085">
    <property type="entry name" value="MreC"/>
    <property type="match status" value="1"/>
</dbReference>
<dbReference type="InterPro" id="IPR007221">
    <property type="entry name" value="MreC"/>
</dbReference>
<accession>A0A7C0ZA46</accession>
<evidence type="ECO:0000256" key="4">
    <source>
        <dbReference type="ARBA" id="ARBA00032089"/>
    </source>
</evidence>
<dbReference type="GO" id="GO:0005886">
    <property type="term" value="C:plasma membrane"/>
    <property type="evidence" value="ECO:0007669"/>
    <property type="project" value="TreeGrafter"/>
</dbReference>
<comment type="similarity">
    <text evidence="1">Belongs to the MreC family.</text>
</comment>
<dbReference type="AlphaFoldDB" id="A0A7C0ZA46"/>
<dbReference type="PANTHER" id="PTHR34138:SF1">
    <property type="entry name" value="CELL SHAPE-DETERMINING PROTEIN MREC"/>
    <property type="match status" value="1"/>
</dbReference>
<keyword evidence="3" id="KW-0133">Cell shape</keyword>
<dbReference type="InterPro" id="IPR055342">
    <property type="entry name" value="MreC_beta-barrel_core"/>
</dbReference>
<evidence type="ECO:0000256" key="1">
    <source>
        <dbReference type="ARBA" id="ARBA00009369"/>
    </source>
</evidence>
<dbReference type="PANTHER" id="PTHR34138">
    <property type="entry name" value="CELL SHAPE-DETERMINING PROTEIN MREC"/>
    <property type="match status" value="1"/>
</dbReference>
<evidence type="ECO:0000256" key="3">
    <source>
        <dbReference type="ARBA" id="ARBA00022960"/>
    </source>
</evidence>
<dbReference type="PIRSF" id="PIRSF038471">
    <property type="entry name" value="MreC"/>
    <property type="match status" value="1"/>
</dbReference>
<reference evidence="6" key="1">
    <citation type="journal article" date="2020" name="mSystems">
        <title>Genome- and Community-Level Interaction Insights into Carbon Utilization and Element Cycling Functions of Hydrothermarchaeota in Hydrothermal Sediment.</title>
        <authorList>
            <person name="Zhou Z."/>
            <person name="Liu Y."/>
            <person name="Xu W."/>
            <person name="Pan J."/>
            <person name="Luo Z.H."/>
            <person name="Li M."/>
        </authorList>
    </citation>
    <scope>NUCLEOTIDE SEQUENCE [LARGE SCALE GENOMIC DNA]</scope>
    <source>
        <strain evidence="6">HyVt-102</strain>
    </source>
</reference>
<protein>
    <recommendedName>
        <fullName evidence="2">Cell shape-determining protein MreC</fullName>
    </recommendedName>
    <alternativeName>
        <fullName evidence="4">Cell shape protein MreC</fullName>
    </alternativeName>
</protein>
<evidence type="ECO:0000259" key="5">
    <source>
        <dbReference type="Pfam" id="PF04085"/>
    </source>
</evidence>
<name>A0A7C0ZA46_UNCW3</name>
<gene>
    <name evidence="6" type="ORF">ENF18_05865</name>
</gene>
<dbReference type="Gene3D" id="2.40.10.350">
    <property type="entry name" value="Rod shape-determining protein MreC, domain 2"/>
    <property type="match status" value="1"/>
</dbReference>
<comment type="caution">
    <text evidence="6">The sequence shown here is derived from an EMBL/GenBank/DDBJ whole genome shotgun (WGS) entry which is preliminary data.</text>
</comment>
<dbReference type="InterPro" id="IPR042177">
    <property type="entry name" value="Cell/Rod_1"/>
</dbReference>
<dbReference type="Gene3D" id="2.40.10.340">
    <property type="entry name" value="Rod shape-determining protein MreC, domain 1"/>
    <property type="match status" value="1"/>
</dbReference>
<dbReference type="EMBL" id="DQWE01000279">
    <property type="protein sequence ID" value="HDI83300.1"/>
    <property type="molecule type" value="Genomic_DNA"/>
</dbReference>
<dbReference type="InterPro" id="IPR042175">
    <property type="entry name" value="Cell/Rod_MreC_2"/>
</dbReference>
<evidence type="ECO:0000313" key="6">
    <source>
        <dbReference type="EMBL" id="HDI83300.1"/>
    </source>
</evidence>